<reference evidence="2" key="1">
    <citation type="submission" date="2022-08" db="EMBL/GenBank/DDBJ databases">
        <authorList>
            <person name="Gutierrez-Valencia J."/>
        </authorList>
    </citation>
    <scope>NUCLEOTIDE SEQUENCE</scope>
</reference>
<feature type="compositionally biased region" description="Low complexity" evidence="1">
    <location>
        <begin position="98"/>
        <end position="109"/>
    </location>
</feature>
<proteinExistence type="predicted"/>
<evidence type="ECO:0000313" key="3">
    <source>
        <dbReference type="Proteomes" id="UP001154282"/>
    </source>
</evidence>
<protein>
    <submittedName>
        <fullName evidence="2">Uncharacterized protein</fullName>
    </submittedName>
</protein>
<keyword evidence="3" id="KW-1185">Reference proteome</keyword>
<feature type="compositionally biased region" description="Low complexity" evidence="1">
    <location>
        <begin position="187"/>
        <end position="196"/>
    </location>
</feature>
<feature type="region of interest" description="Disordered" evidence="1">
    <location>
        <begin position="169"/>
        <end position="196"/>
    </location>
</feature>
<sequence length="196" mass="21469">MNPKPPILKYMLASLFLSLPLFLFLLFPLHRHRHLPPPPSTAAGNPDPTRLHLLRDLHPAAAQQDPEPEAPPHLENPRLGPQSRRLFPILPSPPIQAPPLQRLQGPLRRGAGRAGGGGAEAGRGLGLDRDRPRPVAAVGREGGLPRAAVRRRDFRLRILQRLRPRALPGQVRRRDRAHAEARRGVRAPRGGVAAAG</sequence>
<dbReference type="Proteomes" id="UP001154282">
    <property type="component" value="Unassembled WGS sequence"/>
</dbReference>
<name>A0AAV0S4X5_9ROSI</name>
<comment type="caution">
    <text evidence="2">The sequence shown here is derived from an EMBL/GenBank/DDBJ whole genome shotgun (WGS) entry which is preliminary data.</text>
</comment>
<gene>
    <name evidence="2" type="ORF">LITE_LOCUS51175</name>
</gene>
<dbReference type="EMBL" id="CAMGYJ010000011">
    <property type="protein sequence ID" value="CAI0627191.1"/>
    <property type="molecule type" value="Genomic_DNA"/>
</dbReference>
<organism evidence="2 3">
    <name type="scientific">Linum tenue</name>
    <dbReference type="NCBI Taxonomy" id="586396"/>
    <lineage>
        <taxon>Eukaryota</taxon>
        <taxon>Viridiplantae</taxon>
        <taxon>Streptophyta</taxon>
        <taxon>Embryophyta</taxon>
        <taxon>Tracheophyta</taxon>
        <taxon>Spermatophyta</taxon>
        <taxon>Magnoliopsida</taxon>
        <taxon>eudicotyledons</taxon>
        <taxon>Gunneridae</taxon>
        <taxon>Pentapetalae</taxon>
        <taxon>rosids</taxon>
        <taxon>fabids</taxon>
        <taxon>Malpighiales</taxon>
        <taxon>Linaceae</taxon>
        <taxon>Linum</taxon>
    </lineage>
</organism>
<feature type="region of interest" description="Disordered" evidence="1">
    <location>
        <begin position="60"/>
        <end position="138"/>
    </location>
</feature>
<evidence type="ECO:0000313" key="2">
    <source>
        <dbReference type="EMBL" id="CAI0627191.1"/>
    </source>
</evidence>
<evidence type="ECO:0000256" key="1">
    <source>
        <dbReference type="SAM" id="MobiDB-lite"/>
    </source>
</evidence>
<accession>A0AAV0S4X5</accession>
<feature type="compositionally biased region" description="Gly residues" evidence="1">
    <location>
        <begin position="112"/>
        <end position="125"/>
    </location>
</feature>
<dbReference type="AlphaFoldDB" id="A0AAV0S4X5"/>